<dbReference type="Proteomes" id="UP000641954">
    <property type="component" value="Unassembled WGS sequence"/>
</dbReference>
<accession>A0ABR8EA88</accession>
<protein>
    <submittedName>
        <fullName evidence="1">Uncharacterized protein</fullName>
    </submittedName>
</protein>
<name>A0ABR8EA88_9CYAN</name>
<proteinExistence type="predicted"/>
<evidence type="ECO:0000313" key="2">
    <source>
        <dbReference type="Proteomes" id="UP000641954"/>
    </source>
</evidence>
<gene>
    <name evidence="1" type="ORF">H6G72_01820</name>
</gene>
<sequence length="68" mass="7358">MKICQKPGAVCLDSNMGQKKSYPKLYKAKNHKSACLSCAWDTGGQNNGFVNETGDEAGENIYNGMLKA</sequence>
<evidence type="ECO:0000313" key="1">
    <source>
        <dbReference type="EMBL" id="MBD2542625.1"/>
    </source>
</evidence>
<comment type="caution">
    <text evidence="1">The sequence shown here is derived from an EMBL/GenBank/DDBJ whole genome shotgun (WGS) entry which is preliminary data.</text>
</comment>
<reference evidence="1 2" key="1">
    <citation type="journal article" date="2020" name="ISME J.">
        <title>Comparative genomics reveals insights into cyanobacterial evolution and habitat adaptation.</title>
        <authorList>
            <person name="Chen M.Y."/>
            <person name="Teng W.K."/>
            <person name="Zhao L."/>
            <person name="Hu C.X."/>
            <person name="Zhou Y.K."/>
            <person name="Han B.P."/>
            <person name="Song L.R."/>
            <person name="Shu W.S."/>
        </authorList>
    </citation>
    <scope>NUCLEOTIDE SEQUENCE [LARGE SCALE GENOMIC DNA]</scope>
    <source>
        <strain evidence="1 2">FACHB-1370</strain>
    </source>
</reference>
<organism evidence="1 2">
    <name type="scientific">Planktothricoides raciborskii FACHB-1370</name>
    <dbReference type="NCBI Taxonomy" id="2949576"/>
    <lineage>
        <taxon>Bacteria</taxon>
        <taxon>Bacillati</taxon>
        <taxon>Cyanobacteriota</taxon>
        <taxon>Cyanophyceae</taxon>
        <taxon>Oscillatoriophycideae</taxon>
        <taxon>Oscillatoriales</taxon>
        <taxon>Oscillatoriaceae</taxon>
        <taxon>Planktothricoides</taxon>
    </lineage>
</organism>
<keyword evidence="2" id="KW-1185">Reference proteome</keyword>
<dbReference type="RefSeq" id="WP_054464633.1">
    <property type="nucleotide sequence ID" value="NZ_JACJSK010000002.1"/>
</dbReference>
<dbReference type="EMBL" id="JACJSK010000002">
    <property type="protein sequence ID" value="MBD2542625.1"/>
    <property type="molecule type" value="Genomic_DNA"/>
</dbReference>